<reference evidence="2" key="2">
    <citation type="journal article" date="2021" name="Mar. Drugs">
        <title>Genome Reduction and Secondary Metabolism of the Marine Sponge-Associated Cyanobacterium Leptothoe.</title>
        <authorList>
            <person name="Konstantinou D."/>
            <person name="Popin R.V."/>
            <person name="Fewer D.P."/>
            <person name="Sivonen K."/>
            <person name="Gkelis S."/>
        </authorList>
    </citation>
    <scope>NUCLEOTIDE SEQUENCE</scope>
    <source>
        <strain evidence="2">TAU-MAC 1115</strain>
    </source>
</reference>
<evidence type="ECO:0000313" key="3">
    <source>
        <dbReference type="Proteomes" id="UP000717364"/>
    </source>
</evidence>
<evidence type="ECO:0000313" key="2">
    <source>
        <dbReference type="EMBL" id="MBT9313830.1"/>
    </source>
</evidence>
<proteinExistence type="predicted"/>
<feature type="transmembrane region" description="Helical" evidence="1">
    <location>
        <begin position="84"/>
        <end position="104"/>
    </location>
</feature>
<organism evidence="2 3">
    <name type="scientific">Leptothoe spongobia TAU-MAC 1115</name>
    <dbReference type="NCBI Taxonomy" id="1967444"/>
    <lineage>
        <taxon>Bacteria</taxon>
        <taxon>Bacillati</taxon>
        <taxon>Cyanobacteriota</taxon>
        <taxon>Cyanophyceae</taxon>
        <taxon>Nodosilineales</taxon>
        <taxon>Cymatolegaceae</taxon>
        <taxon>Leptothoe</taxon>
        <taxon>Leptothoe spongobia</taxon>
    </lineage>
</organism>
<feature type="transmembrane region" description="Helical" evidence="1">
    <location>
        <begin position="57"/>
        <end position="78"/>
    </location>
</feature>
<comment type="caution">
    <text evidence="2">The sequence shown here is derived from an EMBL/GenBank/DDBJ whole genome shotgun (WGS) entry which is preliminary data.</text>
</comment>
<reference evidence="2" key="1">
    <citation type="submission" date="2020-11" db="EMBL/GenBank/DDBJ databases">
        <authorList>
            <person name="Konstantinou D."/>
            <person name="Gkelis S."/>
            <person name="Popin R."/>
            <person name="Fewer D."/>
            <person name="Sivonen K."/>
        </authorList>
    </citation>
    <scope>NUCLEOTIDE SEQUENCE</scope>
    <source>
        <strain evidence="2">TAU-MAC 1115</strain>
    </source>
</reference>
<dbReference type="EMBL" id="JADOES010000001">
    <property type="protein sequence ID" value="MBT9313830.1"/>
    <property type="molecule type" value="Genomic_DNA"/>
</dbReference>
<evidence type="ECO:0000256" key="1">
    <source>
        <dbReference type="SAM" id="Phobius"/>
    </source>
</evidence>
<keyword evidence="1" id="KW-1133">Transmembrane helix</keyword>
<keyword evidence="3" id="KW-1185">Reference proteome</keyword>
<name>A0A947DAB4_9CYAN</name>
<protein>
    <submittedName>
        <fullName evidence="2">Uncharacterized protein</fullName>
    </submittedName>
</protein>
<keyword evidence="1" id="KW-0812">Transmembrane</keyword>
<keyword evidence="1" id="KW-0472">Membrane</keyword>
<accession>A0A947DAB4</accession>
<gene>
    <name evidence="2" type="ORF">IXB50_00120</name>
</gene>
<dbReference type="AlphaFoldDB" id="A0A947DAB4"/>
<sequence>MIFDPAWISGVFLWALALYLIFSPFVTRLVDALEHQATGWLDSTQRSQPTIANLAELYASIGSILPFVLAGGLCNYLLDIGLGHSWTLSWGIIACMGSAIYELGRRDGQANQD</sequence>
<feature type="transmembrane region" description="Helical" evidence="1">
    <location>
        <begin position="6"/>
        <end position="26"/>
    </location>
</feature>
<dbReference type="Proteomes" id="UP000717364">
    <property type="component" value="Unassembled WGS sequence"/>
</dbReference>
<dbReference type="RefSeq" id="WP_215606902.1">
    <property type="nucleotide sequence ID" value="NZ_JADOES010000001.1"/>
</dbReference>